<dbReference type="AlphaFoldDB" id="A0A4Q6XRG5"/>
<dbReference type="InterPro" id="IPR000595">
    <property type="entry name" value="cNMP-bd_dom"/>
</dbReference>
<dbReference type="CDD" id="cd00038">
    <property type="entry name" value="CAP_ED"/>
    <property type="match status" value="1"/>
</dbReference>
<accession>A0A4Q6XRG5</accession>
<reference evidence="1 2" key="1">
    <citation type="submission" date="2019-02" db="EMBL/GenBank/DDBJ databases">
        <authorList>
            <person name="Li Y."/>
        </authorList>
    </citation>
    <scope>NUCLEOTIDE SEQUENCE [LARGE SCALE GENOMIC DNA]</scope>
    <source>
        <strain evidence="1 2">30C10-4-7</strain>
    </source>
</reference>
<dbReference type="SUPFAM" id="SSF51206">
    <property type="entry name" value="cAMP-binding domain-like"/>
    <property type="match status" value="1"/>
</dbReference>
<dbReference type="InterPro" id="IPR018490">
    <property type="entry name" value="cNMP-bd_dom_sf"/>
</dbReference>
<dbReference type="OrthoDB" id="9847391at2"/>
<keyword evidence="2" id="KW-1185">Reference proteome</keyword>
<dbReference type="InterPro" id="IPR014710">
    <property type="entry name" value="RmlC-like_jellyroll"/>
</dbReference>
<dbReference type="Gene3D" id="2.60.120.10">
    <property type="entry name" value="Jelly Rolls"/>
    <property type="match status" value="1"/>
</dbReference>
<sequence length="190" mass="22674">MEQTKVYQTMMNLLSRHTRPDEKLVRALHPLVKQRAYEAKDIFIAKGEIPNRIAYICEGAAVAYEYGDDNRRLVWMWKEEELMMHTPSVLKPHRSDLDIIFTANSQVMEISVKELYQFQRENPQFTPYLGHFLQTEFSKLTDHICWLKTTGGKSRIQDFQQEYRLHNMLLPDKQKAQYLNMSLRWYQANK</sequence>
<evidence type="ECO:0000313" key="2">
    <source>
        <dbReference type="Proteomes" id="UP000292855"/>
    </source>
</evidence>
<dbReference type="RefSeq" id="WP_130140757.1">
    <property type="nucleotide sequence ID" value="NZ_SGIT01000001.1"/>
</dbReference>
<protein>
    <submittedName>
        <fullName evidence="1">Cyclic nucleotide-binding domain-containing protein</fullName>
    </submittedName>
</protein>
<proteinExistence type="predicted"/>
<name>A0A4Q6XRG5_9SPHI</name>
<organism evidence="1 2">
    <name type="scientific">Sphingobacterium corticibacterium</name>
    <dbReference type="NCBI Taxonomy" id="2484746"/>
    <lineage>
        <taxon>Bacteria</taxon>
        <taxon>Pseudomonadati</taxon>
        <taxon>Bacteroidota</taxon>
        <taxon>Sphingobacteriia</taxon>
        <taxon>Sphingobacteriales</taxon>
        <taxon>Sphingobacteriaceae</taxon>
        <taxon>Sphingobacterium</taxon>
    </lineage>
</organism>
<dbReference type="Proteomes" id="UP000292855">
    <property type="component" value="Unassembled WGS sequence"/>
</dbReference>
<dbReference type="EMBL" id="SGIT01000001">
    <property type="protein sequence ID" value="RZF62531.1"/>
    <property type="molecule type" value="Genomic_DNA"/>
</dbReference>
<comment type="caution">
    <text evidence="1">The sequence shown here is derived from an EMBL/GenBank/DDBJ whole genome shotgun (WGS) entry which is preliminary data.</text>
</comment>
<evidence type="ECO:0000313" key="1">
    <source>
        <dbReference type="EMBL" id="RZF62531.1"/>
    </source>
</evidence>
<gene>
    <name evidence="1" type="ORF">EWE74_06940</name>
</gene>